<evidence type="ECO:0000256" key="5">
    <source>
        <dbReference type="ARBA" id="ARBA00023155"/>
    </source>
</evidence>
<evidence type="ECO:0000256" key="8">
    <source>
        <dbReference type="RuleBase" id="RU000682"/>
    </source>
</evidence>
<dbReference type="InterPro" id="IPR017970">
    <property type="entry name" value="Homeobox_CS"/>
</dbReference>
<evidence type="ECO:0000256" key="2">
    <source>
        <dbReference type="ARBA" id="ARBA00008161"/>
    </source>
</evidence>
<keyword evidence="11" id="KW-1185">Reference proteome</keyword>
<dbReference type="PROSITE" id="PS50071">
    <property type="entry name" value="HOMEOBOX_2"/>
    <property type="match status" value="1"/>
</dbReference>
<dbReference type="Gene3D" id="1.10.10.60">
    <property type="entry name" value="Homeodomain-like"/>
    <property type="match status" value="1"/>
</dbReference>
<dbReference type="InterPro" id="IPR035161">
    <property type="entry name" value="DUF5332"/>
</dbReference>
<protein>
    <submittedName>
        <fullName evidence="12">Homeobox domain-containing protein</fullName>
    </submittedName>
</protein>
<accession>A0A914HHJ5</accession>
<feature type="DNA-binding region" description="Homeobox" evidence="7">
    <location>
        <begin position="151"/>
        <end position="210"/>
    </location>
</feature>
<feature type="region of interest" description="Disordered" evidence="9">
    <location>
        <begin position="361"/>
        <end position="401"/>
    </location>
</feature>
<evidence type="ECO:0000313" key="12">
    <source>
        <dbReference type="WBParaSite" id="Gr19_v10_g17223.t2"/>
    </source>
</evidence>
<dbReference type="FunFam" id="1.10.10.60:FF:000046">
    <property type="entry name" value="SIX homeobox 3"/>
    <property type="match status" value="1"/>
</dbReference>
<feature type="compositionally biased region" description="Polar residues" evidence="9">
    <location>
        <begin position="435"/>
        <end position="448"/>
    </location>
</feature>
<keyword evidence="4 7" id="KW-0238">DNA-binding</keyword>
<keyword evidence="6 7" id="KW-0539">Nucleus</keyword>
<name>A0A914HHJ5_GLORO</name>
<evidence type="ECO:0000256" key="4">
    <source>
        <dbReference type="ARBA" id="ARBA00023125"/>
    </source>
</evidence>
<evidence type="ECO:0000256" key="3">
    <source>
        <dbReference type="ARBA" id="ARBA00022473"/>
    </source>
</evidence>
<keyword evidence="3" id="KW-0217">Developmental protein</keyword>
<feature type="region of interest" description="Disordered" evidence="9">
    <location>
        <begin position="432"/>
        <end position="475"/>
    </location>
</feature>
<comment type="subcellular location">
    <subcellularLocation>
        <location evidence="1 7 8">Nucleus</location>
    </subcellularLocation>
</comment>
<dbReference type="PANTHER" id="PTHR10390:SF61">
    <property type="entry name" value="HOMEOBOX PROTEIN SIX2"/>
    <property type="match status" value="1"/>
</dbReference>
<dbReference type="InterPro" id="IPR031701">
    <property type="entry name" value="SIX1_SD"/>
</dbReference>
<feature type="region of interest" description="Disordered" evidence="9">
    <location>
        <begin position="679"/>
        <end position="698"/>
    </location>
</feature>
<dbReference type="Pfam" id="PF00046">
    <property type="entry name" value="Homeodomain"/>
    <property type="match status" value="1"/>
</dbReference>
<evidence type="ECO:0000256" key="7">
    <source>
        <dbReference type="PROSITE-ProRule" id="PRU00108"/>
    </source>
</evidence>
<dbReference type="PROSITE" id="PS00027">
    <property type="entry name" value="HOMEOBOX_1"/>
    <property type="match status" value="1"/>
</dbReference>
<comment type="similarity">
    <text evidence="2">Belongs to the SIX/Sine oculis homeobox family.</text>
</comment>
<dbReference type="InterPro" id="IPR009057">
    <property type="entry name" value="Homeodomain-like_sf"/>
</dbReference>
<dbReference type="AlphaFoldDB" id="A0A914HHJ5"/>
<evidence type="ECO:0000256" key="6">
    <source>
        <dbReference type="ARBA" id="ARBA00023242"/>
    </source>
</evidence>
<proteinExistence type="inferred from homology"/>
<dbReference type="GO" id="GO:0000981">
    <property type="term" value="F:DNA-binding transcription factor activity, RNA polymerase II-specific"/>
    <property type="evidence" value="ECO:0007669"/>
    <property type="project" value="InterPro"/>
</dbReference>
<dbReference type="GO" id="GO:0000978">
    <property type="term" value="F:RNA polymerase II cis-regulatory region sequence-specific DNA binding"/>
    <property type="evidence" value="ECO:0007669"/>
    <property type="project" value="TreeGrafter"/>
</dbReference>
<feature type="domain" description="Homeobox" evidence="10">
    <location>
        <begin position="149"/>
        <end position="209"/>
    </location>
</feature>
<dbReference type="Pfam" id="PF17266">
    <property type="entry name" value="DUF5332"/>
    <property type="match status" value="1"/>
</dbReference>
<keyword evidence="5 7" id="KW-0371">Homeobox</keyword>
<dbReference type="Pfam" id="PF16878">
    <property type="entry name" value="SIX1_SD"/>
    <property type="match status" value="1"/>
</dbReference>
<dbReference type="GO" id="GO:0005634">
    <property type="term" value="C:nucleus"/>
    <property type="evidence" value="ECO:0007669"/>
    <property type="project" value="UniProtKB-SubCell"/>
</dbReference>
<dbReference type="SUPFAM" id="SSF46689">
    <property type="entry name" value="Homeodomain-like"/>
    <property type="match status" value="1"/>
</dbReference>
<evidence type="ECO:0000313" key="11">
    <source>
        <dbReference type="Proteomes" id="UP000887572"/>
    </source>
</evidence>
<sequence>MASSAMMPPHPPQLQLHHHLHHSAIPSQPSSSEFVFSVEQVGVLCEVLQRHNLLDRLAQFLWTIPPLDEYRFSEGVLKAQAVISFHRHNFKELYAILQSHNFSPETHAELQELWMHAHYCEAEKMRGRELGAVGKYRIRRKFPLPRTIWDGEETSYCFRERSRAILRESYRLNPYPSPKEKKELAERTGLTPTQVSNWFKNRRQRDRAAGCREEGAQLCPTDDTFCDSSAAEEDELSAVAVASMLSAKNKLEMGIGKTEADEEQGKGVGLESVQRQALYQQQQQFLLPSSSVSSANPLIDVIGQENRQRVPSTPMMALPQHASTTVPTSSALAAAAWIAYGGYVGPEGRYRLMPTGTEGRIAGGYGEGGGREATTTGMSFQRSPEKEEEAEAEFSNPNPLMEKRSAKDRLGLGGGDELLVGGRDFVRGPSVVHSLPSSKYPQGANASPPNRPSPTFPFHRRDDHNRAPSLSNIEGPAVGHSLMRATDLWVGLSGGGHGLLLVFELFLVLLPLTEPISDGALKLNAKCKDLFMCTVQNKCVQLESLQSSFENATIGKDLYNELDKNIDYGCIFTSGCMEECNRCPLCMTSKQQLVDVLSGNKRSMDGECAVLVNCAGECVQQANHDLNKISFCLRIFNQICIAADFRRRIMEWKGHCYEMFRAIVMAKFEDEFVRTGATPSIGSRHGGGAQNNRLLRRH</sequence>
<dbReference type="WBParaSite" id="Gr19_v10_g17223.t2">
    <property type="protein sequence ID" value="Gr19_v10_g17223.t2"/>
    <property type="gene ID" value="Gr19_v10_g17223"/>
</dbReference>
<evidence type="ECO:0000256" key="9">
    <source>
        <dbReference type="SAM" id="MobiDB-lite"/>
    </source>
</evidence>
<dbReference type="PANTHER" id="PTHR10390">
    <property type="entry name" value="HOMEOBOX PROTEIN SIX"/>
    <property type="match status" value="1"/>
</dbReference>
<organism evidence="11 12">
    <name type="scientific">Globodera rostochiensis</name>
    <name type="common">Golden nematode worm</name>
    <name type="synonym">Heterodera rostochiensis</name>
    <dbReference type="NCBI Taxonomy" id="31243"/>
    <lineage>
        <taxon>Eukaryota</taxon>
        <taxon>Metazoa</taxon>
        <taxon>Ecdysozoa</taxon>
        <taxon>Nematoda</taxon>
        <taxon>Chromadorea</taxon>
        <taxon>Rhabditida</taxon>
        <taxon>Tylenchina</taxon>
        <taxon>Tylenchomorpha</taxon>
        <taxon>Tylenchoidea</taxon>
        <taxon>Heteroderidae</taxon>
        <taxon>Heteroderinae</taxon>
        <taxon>Globodera</taxon>
    </lineage>
</organism>
<evidence type="ECO:0000256" key="1">
    <source>
        <dbReference type="ARBA" id="ARBA00004123"/>
    </source>
</evidence>
<dbReference type="Proteomes" id="UP000887572">
    <property type="component" value="Unplaced"/>
</dbReference>
<dbReference type="SMART" id="SM00389">
    <property type="entry name" value="HOX"/>
    <property type="match status" value="1"/>
</dbReference>
<dbReference type="InterPro" id="IPR001356">
    <property type="entry name" value="HD"/>
</dbReference>
<dbReference type="GO" id="GO:0005667">
    <property type="term" value="C:transcription regulator complex"/>
    <property type="evidence" value="ECO:0007669"/>
    <property type="project" value="TreeGrafter"/>
</dbReference>
<reference evidence="12" key="1">
    <citation type="submission" date="2022-11" db="UniProtKB">
        <authorList>
            <consortium name="WormBaseParasite"/>
        </authorList>
    </citation>
    <scope>IDENTIFICATION</scope>
</reference>
<dbReference type="CDD" id="cd00086">
    <property type="entry name" value="homeodomain"/>
    <property type="match status" value="1"/>
</dbReference>
<evidence type="ECO:0000259" key="10">
    <source>
        <dbReference type="PROSITE" id="PS50071"/>
    </source>
</evidence>